<evidence type="ECO:0000313" key="2">
    <source>
        <dbReference type="Proteomes" id="UP000029643"/>
    </source>
</evidence>
<reference evidence="1 2" key="1">
    <citation type="journal article" date="2014" name="Genome Announc.">
        <title>Draft Genome Sequences of Marine Flavobacterium Algibacter lectus Strains SS8 and NR4.</title>
        <authorList>
            <person name="Takatani N."/>
            <person name="Nakanishi M."/>
            <person name="Meirelles P."/>
            <person name="Mino S."/>
            <person name="Suda W."/>
            <person name="Oshima K."/>
            <person name="Hattori M."/>
            <person name="Ohkuma M."/>
            <person name="Hosokawa M."/>
            <person name="Miyashita K."/>
            <person name="Thompson F.L."/>
            <person name="Niwa A."/>
            <person name="Sawabe T."/>
            <person name="Sawabe T."/>
        </authorList>
    </citation>
    <scope>NUCLEOTIDE SEQUENCE [LARGE SCALE GENOMIC DNA]</scope>
    <source>
        <strain evidence="2">JCM19274</strain>
    </source>
</reference>
<proteinExistence type="predicted"/>
<evidence type="ECO:0000313" key="1">
    <source>
        <dbReference type="EMBL" id="GAL79596.1"/>
    </source>
</evidence>
<dbReference type="AlphaFoldDB" id="A0A090WRF8"/>
<accession>A0A090WRF8</accession>
<dbReference type="NCBIfam" id="TIGR04189">
    <property type="entry name" value="surface_SprA"/>
    <property type="match status" value="1"/>
</dbReference>
<name>A0A090WRF8_9FLAO</name>
<dbReference type="InterPro" id="IPR026377">
    <property type="entry name" value="Cell_surface_SprA"/>
</dbReference>
<sequence length="230" mass="25689">MLVEGIDYTVNYQLGQVQILDESLKASNTPIEVSTENNAVFGQQTKRFTGINVEHKFNENFVLGGTFLNLNERPITQKANYGTEPINNTIVGFNGNYATQVPFLTRLVNKLPNIDTDAESNFSVRGEVAYLLPGSPSGTNLNGEATSYIDDFEGSQNSIDLRSQQSWFLSSRPVGLNTPTNGNEDDNGIQNGYQRAMLNWYSIDPIFYTSQRQMTLQMKICLAFTQVVFL</sequence>
<protein>
    <submittedName>
        <fullName evidence="1">Uncharacterized protein</fullName>
    </submittedName>
</protein>
<gene>
    <name evidence="1" type="ORF">JCM19274_3008</name>
</gene>
<dbReference type="Proteomes" id="UP000029643">
    <property type="component" value="Unassembled WGS sequence"/>
</dbReference>
<organism evidence="1 2">
    <name type="scientific">Algibacter lectus</name>
    <dbReference type="NCBI Taxonomy" id="221126"/>
    <lineage>
        <taxon>Bacteria</taxon>
        <taxon>Pseudomonadati</taxon>
        <taxon>Bacteroidota</taxon>
        <taxon>Flavobacteriia</taxon>
        <taxon>Flavobacteriales</taxon>
        <taxon>Flavobacteriaceae</taxon>
        <taxon>Algibacter</taxon>
    </lineage>
</organism>
<comment type="caution">
    <text evidence="1">The sequence shown here is derived from an EMBL/GenBank/DDBJ whole genome shotgun (WGS) entry which is preliminary data.</text>
</comment>
<dbReference type="EMBL" id="BBNU01000007">
    <property type="protein sequence ID" value="GAL79596.1"/>
    <property type="molecule type" value="Genomic_DNA"/>
</dbReference>